<feature type="region of interest" description="Disordered" evidence="3">
    <location>
        <begin position="130"/>
        <end position="149"/>
    </location>
</feature>
<dbReference type="AlphaFoldDB" id="A0A9Q0S4U8"/>
<dbReference type="Pfam" id="PF00076">
    <property type="entry name" value="RRM_1"/>
    <property type="match status" value="1"/>
</dbReference>
<gene>
    <name evidence="5" type="primary">NCOA5</name>
    <name evidence="5" type="ORF">Bhyg_08988</name>
</gene>
<dbReference type="InterPro" id="IPR004154">
    <property type="entry name" value="Anticodon-bd"/>
</dbReference>
<evidence type="ECO:0000256" key="1">
    <source>
        <dbReference type="ARBA" id="ARBA00022884"/>
    </source>
</evidence>
<evidence type="ECO:0000313" key="6">
    <source>
        <dbReference type="Proteomes" id="UP001151699"/>
    </source>
</evidence>
<dbReference type="InterPro" id="IPR000504">
    <property type="entry name" value="RRM_dom"/>
</dbReference>
<feature type="compositionally biased region" description="Polar residues" evidence="3">
    <location>
        <begin position="410"/>
        <end position="421"/>
    </location>
</feature>
<dbReference type="InterPro" id="IPR035979">
    <property type="entry name" value="RBD_domain_sf"/>
</dbReference>
<dbReference type="PROSITE" id="PS50102">
    <property type="entry name" value="RRM"/>
    <property type="match status" value="1"/>
</dbReference>
<dbReference type="Gene3D" id="3.40.50.800">
    <property type="entry name" value="Anticodon-binding domain"/>
    <property type="match status" value="1"/>
</dbReference>
<name>A0A9Q0S4U8_9DIPT</name>
<organism evidence="5 6">
    <name type="scientific">Pseudolycoriella hygida</name>
    <dbReference type="NCBI Taxonomy" id="35572"/>
    <lineage>
        <taxon>Eukaryota</taxon>
        <taxon>Metazoa</taxon>
        <taxon>Ecdysozoa</taxon>
        <taxon>Arthropoda</taxon>
        <taxon>Hexapoda</taxon>
        <taxon>Insecta</taxon>
        <taxon>Pterygota</taxon>
        <taxon>Neoptera</taxon>
        <taxon>Endopterygota</taxon>
        <taxon>Diptera</taxon>
        <taxon>Nematocera</taxon>
        <taxon>Sciaroidea</taxon>
        <taxon>Sciaridae</taxon>
        <taxon>Pseudolycoriella</taxon>
    </lineage>
</organism>
<feature type="compositionally biased region" description="Basic and acidic residues" evidence="3">
    <location>
        <begin position="131"/>
        <end position="149"/>
    </location>
</feature>
<dbReference type="OrthoDB" id="10044938at2759"/>
<evidence type="ECO:0000313" key="5">
    <source>
        <dbReference type="EMBL" id="KAJ6644023.1"/>
    </source>
</evidence>
<dbReference type="GO" id="GO:0003723">
    <property type="term" value="F:RNA binding"/>
    <property type="evidence" value="ECO:0007669"/>
    <property type="project" value="UniProtKB-UniRule"/>
</dbReference>
<dbReference type="InterPro" id="IPR052600">
    <property type="entry name" value="Nuc_rcpt_coact/corep"/>
</dbReference>
<protein>
    <submittedName>
        <fullName evidence="5">Nuclear receptor coactivator 5</fullName>
    </submittedName>
</protein>
<dbReference type="SUPFAM" id="SSF52954">
    <property type="entry name" value="Class II aaRS ABD-related"/>
    <property type="match status" value="1"/>
</dbReference>
<dbReference type="PANTHER" id="PTHR23295:SF6">
    <property type="entry name" value="NEOSIN, ISOFORM A"/>
    <property type="match status" value="1"/>
</dbReference>
<dbReference type="Gene3D" id="3.30.70.330">
    <property type="match status" value="1"/>
</dbReference>
<proteinExistence type="predicted"/>
<dbReference type="Proteomes" id="UP001151699">
    <property type="component" value="Chromosome B"/>
</dbReference>
<keyword evidence="5" id="KW-0675">Receptor</keyword>
<dbReference type="SUPFAM" id="SSF54928">
    <property type="entry name" value="RNA-binding domain, RBD"/>
    <property type="match status" value="1"/>
</dbReference>
<comment type="caution">
    <text evidence="5">The sequence shown here is derived from an EMBL/GenBank/DDBJ whole genome shotgun (WGS) entry which is preliminary data.</text>
</comment>
<dbReference type="Pfam" id="PF03129">
    <property type="entry name" value="HGTP_anticodon"/>
    <property type="match status" value="1"/>
</dbReference>
<dbReference type="InterPro" id="IPR036621">
    <property type="entry name" value="Anticodon-bd_dom_sf"/>
</dbReference>
<evidence type="ECO:0000259" key="4">
    <source>
        <dbReference type="PROSITE" id="PS50102"/>
    </source>
</evidence>
<dbReference type="InterPro" id="IPR012677">
    <property type="entry name" value="Nucleotide-bd_a/b_plait_sf"/>
</dbReference>
<evidence type="ECO:0000256" key="2">
    <source>
        <dbReference type="PROSITE-ProRule" id="PRU00176"/>
    </source>
</evidence>
<keyword evidence="1 2" id="KW-0694">RNA-binding</keyword>
<accession>A0A9Q0S4U8</accession>
<feature type="region of interest" description="Disordered" evidence="3">
    <location>
        <begin position="386"/>
        <end position="421"/>
    </location>
</feature>
<dbReference type="EMBL" id="WJQU01000002">
    <property type="protein sequence ID" value="KAJ6644023.1"/>
    <property type="molecule type" value="Genomic_DNA"/>
</dbReference>
<dbReference type="PANTHER" id="PTHR23295">
    <property type="entry name" value="NUCLEAR RECEPTOR COACTIVATOR 5-RELATED"/>
    <property type="match status" value="1"/>
</dbReference>
<evidence type="ECO:0000256" key="3">
    <source>
        <dbReference type="SAM" id="MobiDB-lite"/>
    </source>
</evidence>
<dbReference type="SMART" id="SM00360">
    <property type="entry name" value="RRM"/>
    <property type="match status" value="1"/>
</dbReference>
<keyword evidence="6" id="KW-1185">Reference proteome</keyword>
<sequence length="439" mass="48873">MEVNLQKMMRDPNTASSRIYIGNIPDGVSQQDIQNKFSKYGPIRGVLLNRGFGFVQFDGDNCANQAIQHENGCQLNGRKLNVRNAMKNKVNPQGDGQIPTGPIVGQDLNRQARPVMTQNWNNRSILQSTRDMGRDRSPLTDKVRDDDRWGSVNNMANNGNNFQAPPQKFNNDRNDCEIIVVNKAITQYAEVVEARLKRLGMLVDLLFPNPDVPMGKVLANISSRGCLFAIVVTPQNQEHRSITVNILFGEPAEHRNMPVDDAIEFIFRTFEDQMRVARPAMPTNSSAPVLPTAVQITPTAIYAAPPLNAVHPEAIQLLINLLAENRPITVLQYDRVIKYLQERRELQLKAEVGDAPPDIPIPPPVDTESELQKKILDILNKPSITNTPKVEVPKPQPKPVVVPAKVSPPTTSNSKPQLLNDPQVQKALDSLLSGSMFKF</sequence>
<feature type="domain" description="RRM" evidence="4">
    <location>
        <begin position="17"/>
        <end position="87"/>
    </location>
</feature>
<reference evidence="5" key="1">
    <citation type="submission" date="2022-07" db="EMBL/GenBank/DDBJ databases">
        <authorList>
            <person name="Trinca V."/>
            <person name="Uliana J.V.C."/>
            <person name="Torres T.T."/>
            <person name="Ward R.J."/>
            <person name="Monesi N."/>
        </authorList>
    </citation>
    <scope>NUCLEOTIDE SEQUENCE</scope>
    <source>
        <strain evidence="5">HSMRA1968</strain>
        <tissue evidence="5">Whole embryos</tissue>
    </source>
</reference>